<name>I0K6Z7_9BACT</name>
<dbReference type="STRING" id="1166018.FAES_1891"/>
<evidence type="ECO:0000313" key="3">
    <source>
        <dbReference type="Proteomes" id="UP000011058"/>
    </source>
</evidence>
<dbReference type="HOGENOM" id="CLU_033536_7_3_10"/>
<dbReference type="EMBL" id="HE796683">
    <property type="protein sequence ID" value="CCG99900.1"/>
    <property type="molecule type" value="Genomic_DNA"/>
</dbReference>
<evidence type="ECO:0000313" key="2">
    <source>
        <dbReference type="EMBL" id="CCG99900.1"/>
    </source>
</evidence>
<dbReference type="RefSeq" id="WP_015330999.1">
    <property type="nucleotide sequence ID" value="NC_020054.1"/>
</dbReference>
<dbReference type="Proteomes" id="UP000011058">
    <property type="component" value="Chromosome"/>
</dbReference>
<protein>
    <submittedName>
        <fullName evidence="2">Glycosyl transferase family 2</fullName>
        <ecNumber evidence="2">2.4.1.83</ecNumber>
    </submittedName>
</protein>
<dbReference type="Gene3D" id="3.90.550.10">
    <property type="entry name" value="Spore Coat Polysaccharide Biosynthesis Protein SpsA, Chain A"/>
    <property type="match status" value="1"/>
</dbReference>
<dbReference type="SUPFAM" id="SSF53448">
    <property type="entry name" value="Nucleotide-diphospho-sugar transferases"/>
    <property type="match status" value="1"/>
</dbReference>
<dbReference type="InterPro" id="IPR050256">
    <property type="entry name" value="Glycosyltransferase_2"/>
</dbReference>
<accession>I0K6Z7</accession>
<dbReference type="GO" id="GO:0004582">
    <property type="term" value="F:dolichyl-phosphate beta-D-mannosyltransferase activity"/>
    <property type="evidence" value="ECO:0007669"/>
    <property type="project" value="UniProtKB-EC"/>
</dbReference>
<dbReference type="Pfam" id="PF00535">
    <property type="entry name" value="Glycos_transf_2"/>
    <property type="match status" value="1"/>
</dbReference>
<organism evidence="2 3">
    <name type="scientific">Fibrella aestuarina BUZ 2</name>
    <dbReference type="NCBI Taxonomy" id="1166018"/>
    <lineage>
        <taxon>Bacteria</taxon>
        <taxon>Pseudomonadati</taxon>
        <taxon>Bacteroidota</taxon>
        <taxon>Cytophagia</taxon>
        <taxon>Cytophagales</taxon>
        <taxon>Spirosomataceae</taxon>
        <taxon>Fibrella</taxon>
    </lineage>
</organism>
<dbReference type="PATRIC" id="fig|1166018.3.peg.3631"/>
<dbReference type="AlphaFoldDB" id="I0K6Z7"/>
<keyword evidence="2" id="KW-0808">Transferase</keyword>
<gene>
    <name evidence="2" type="ORF">FAES_1891</name>
</gene>
<feature type="domain" description="Glycosyltransferase 2-like" evidence="1">
    <location>
        <begin position="26"/>
        <end position="185"/>
    </location>
</feature>
<dbReference type="InterPro" id="IPR001173">
    <property type="entry name" value="Glyco_trans_2-like"/>
</dbReference>
<dbReference type="PANTHER" id="PTHR48090">
    <property type="entry name" value="UNDECAPRENYL-PHOSPHATE 4-DEOXY-4-FORMAMIDO-L-ARABINOSE TRANSFERASE-RELATED"/>
    <property type="match status" value="1"/>
</dbReference>
<evidence type="ECO:0000259" key="1">
    <source>
        <dbReference type="Pfam" id="PF00535"/>
    </source>
</evidence>
<dbReference type="OrthoDB" id="9810303at2"/>
<dbReference type="CDD" id="cd04179">
    <property type="entry name" value="DPM_DPG-synthase_like"/>
    <property type="match status" value="1"/>
</dbReference>
<dbReference type="eggNOG" id="COG0463">
    <property type="taxonomic scope" value="Bacteria"/>
</dbReference>
<keyword evidence="3" id="KW-1185">Reference proteome</keyword>
<sequence length="253" mass="28019">MLVHSSLIASPRNAAFRSKAAFYELSVVLPCLNEAETLATCLDDIWTVADGHEMDLEILVVDNGSTDGSAQIAEASGARVVNVAQRGYGNALIGGISAARGRYVITIDADGSYDVNDMPRLLDQLRLGYDLVIGNRFLGGIQRRAMSVLERYLGNPILSIIGRVLFNVTLGDFHCGLRGINRQAALRWQLTEPGMEFTSELIVKAALHKARMAEVPVSLRPDGRSRSPHLRPWRDGWRHLSLMLRYYLHPPIR</sequence>
<keyword evidence="2" id="KW-0328">Glycosyltransferase</keyword>
<dbReference type="PANTHER" id="PTHR48090:SF7">
    <property type="entry name" value="RFBJ PROTEIN"/>
    <property type="match status" value="1"/>
</dbReference>
<dbReference type="KEGG" id="fae:FAES_1891"/>
<reference evidence="2 3" key="1">
    <citation type="journal article" date="2012" name="J. Bacteriol.">
        <title>Genome Sequence of Fibrella aestuarina BUZ 2T, a Filamentous Marine Bacterium.</title>
        <authorList>
            <person name="Filippini M."/>
            <person name="Qi W."/>
            <person name="Blom J."/>
            <person name="Goesmann A."/>
            <person name="Smits T.H."/>
            <person name="Bagheri H.C."/>
        </authorList>
    </citation>
    <scope>NUCLEOTIDE SEQUENCE [LARGE SCALE GENOMIC DNA]</scope>
    <source>
        <strain evidence="3">BUZ 2T</strain>
    </source>
</reference>
<dbReference type="EC" id="2.4.1.83" evidence="2"/>
<dbReference type="InterPro" id="IPR029044">
    <property type="entry name" value="Nucleotide-diphossugar_trans"/>
</dbReference>
<proteinExistence type="predicted"/>